<accession>A0AAW5JUX4</accession>
<evidence type="ECO:0000256" key="2">
    <source>
        <dbReference type="ARBA" id="ARBA00022723"/>
    </source>
</evidence>
<organism evidence="5 6">
    <name type="scientific">Intestinimonas massiliensis</name>
    <name type="common">ex Afouda et al. 2020</name>
    <dbReference type="NCBI Taxonomy" id="1673721"/>
    <lineage>
        <taxon>Bacteria</taxon>
        <taxon>Bacillati</taxon>
        <taxon>Bacillota</taxon>
        <taxon>Clostridia</taxon>
        <taxon>Eubacteriales</taxon>
        <taxon>Intestinimonas</taxon>
    </lineage>
</organism>
<evidence type="ECO:0000313" key="5">
    <source>
        <dbReference type="EMBL" id="MCQ4770990.1"/>
    </source>
</evidence>
<dbReference type="GO" id="GO:0046872">
    <property type="term" value="F:metal ion binding"/>
    <property type="evidence" value="ECO:0007669"/>
    <property type="project" value="UniProtKB-KW"/>
</dbReference>
<name>A0AAW5JUX4_9FIRM</name>
<dbReference type="GO" id="GO:0018773">
    <property type="term" value="F:acetylpyruvate hydrolase activity"/>
    <property type="evidence" value="ECO:0007669"/>
    <property type="project" value="TreeGrafter"/>
</dbReference>
<dbReference type="InterPro" id="IPR011234">
    <property type="entry name" value="Fumarylacetoacetase-like_C"/>
</dbReference>
<dbReference type="RefSeq" id="WP_256304294.1">
    <property type="nucleotide sequence ID" value="NZ_JANFYS010000022.1"/>
</dbReference>
<keyword evidence="5" id="KW-0378">Hydrolase</keyword>
<evidence type="ECO:0000259" key="3">
    <source>
        <dbReference type="Pfam" id="PF01557"/>
    </source>
</evidence>
<feature type="domain" description="Rv2993c-like N-terminal" evidence="4">
    <location>
        <begin position="1"/>
        <end position="51"/>
    </location>
</feature>
<keyword evidence="2" id="KW-0479">Metal-binding</keyword>
<dbReference type="InterPro" id="IPR036663">
    <property type="entry name" value="Fumarylacetoacetase_C_sf"/>
</dbReference>
<comment type="caution">
    <text evidence="5">The sequence shown here is derived from an EMBL/GenBank/DDBJ whole genome shotgun (WGS) entry which is preliminary data.</text>
</comment>
<dbReference type="Gene3D" id="3.90.850.10">
    <property type="entry name" value="Fumarylacetoacetase-like, C-terminal domain"/>
    <property type="match status" value="1"/>
</dbReference>
<evidence type="ECO:0000256" key="1">
    <source>
        <dbReference type="ARBA" id="ARBA00010211"/>
    </source>
</evidence>
<reference evidence="5" key="1">
    <citation type="submission" date="2022-06" db="EMBL/GenBank/DDBJ databases">
        <title>Isolation of gut microbiota from human fecal samples.</title>
        <authorList>
            <person name="Pamer E.G."/>
            <person name="Barat B."/>
            <person name="Waligurski E."/>
            <person name="Medina S."/>
            <person name="Paddock L."/>
            <person name="Mostad J."/>
        </authorList>
    </citation>
    <scope>NUCLEOTIDE SEQUENCE</scope>
    <source>
        <strain evidence="5">DFI.9.91</strain>
    </source>
</reference>
<comment type="similarity">
    <text evidence="1">Belongs to the FAH family.</text>
</comment>
<dbReference type="PANTHER" id="PTHR11820:SF7">
    <property type="entry name" value="ACYLPYRUVASE FAHD1, MITOCHONDRIAL"/>
    <property type="match status" value="1"/>
</dbReference>
<dbReference type="EMBL" id="JANFYS010000022">
    <property type="protein sequence ID" value="MCQ4770990.1"/>
    <property type="molecule type" value="Genomic_DNA"/>
</dbReference>
<dbReference type="GO" id="GO:0016853">
    <property type="term" value="F:isomerase activity"/>
    <property type="evidence" value="ECO:0007669"/>
    <property type="project" value="UniProtKB-ARBA"/>
</dbReference>
<protein>
    <submittedName>
        <fullName evidence="5">Fumarylacetoacetate hydrolase family protein</fullName>
    </submittedName>
</protein>
<dbReference type="Pfam" id="PF01557">
    <property type="entry name" value="FAA_hydrolase"/>
    <property type="match status" value="1"/>
</dbReference>
<sequence length="251" mass="27688">MKYVRANRLGRVRWGVLDGDVIRTLKWPPYDGAEYYDGKAWKVADCQLLAPCDPGKIVCVGKNYYDHAVEMGEGIPDRPILFMKTHNCINDPEGKIHAPDFVQRLDYEGELAFVVKKTASRVKAAEAWEYILGFTILNDVTARDVQKGDGQWTRGKCMDGFAPAGPVLTDEVDPTDLKLETRLNGKTVQSSRTSLFMTKIPELMEFITAGITLEPGDVVSTGTPAGIGSMQPGDTVEVEIEGIGVLRNHIV</sequence>
<proteinExistence type="inferred from homology"/>
<evidence type="ECO:0000313" key="6">
    <source>
        <dbReference type="Proteomes" id="UP001204562"/>
    </source>
</evidence>
<dbReference type="GO" id="GO:0019752">
    <property type="term" value="P:carboxylic acid metabolic process"/>
    <property type="evidence" value="ECO:0007669"/>
    <property type="project" value="UniProtKB-ARBA"/>
</dbReference>
<gene>
    <name evidence="5" type="ORF">NE579_11040</name>
</gene>
<dbReference type="SUPFAM" id="SSF56529">
    <property type="entry name" value="FAH"/>
    <property type="match status" value="1"/>
</dbReference>
<dbReference type="Pfam" id="PF10370">
    <property type="entry name" value="Rv2993c-like_N"/>
    <property type="match status" value="1"/>
</dbReference>
<dbReference type="PANTHER" id="PTHR11820">
    <property type="entry name" value="ACYLPYRUVASE"/>
    <property type="match status" value="1"/>
</dbReference>
<feature type="domain" description="Fumarylacetoacetase-like C-terminal" evidence="3">
    <location>
        <begin position="56"/>
        <end position="251"/>
    </location>
</feature>
<dbReference type="InterPro" id="IPR018833">
    <property type="entry name" value="Rv2993c-like_N"/>
</dbReference>
<dbReference type="AlphaFoldDB" id="A0AAW5JUX4"/>
<evidence type="ECO:0000259" key="4">
    <source>
        <dbReference type="Pfam" id="PF10370"/>
    </source>
</evidence>
<dbReference type="FunFam" id="3.90.850.10:FF:000002">
    <property type="entry name" value="2-hydroxyhepta-2,4-diene-1,7-dioate isomerase"/>
    <property type="match status" value="1"/>
</dbReference>
<dbReference type="Proteomes" id="UP001204562">
    <property type="component" value="Unassembled WGS sequence"/>
</dbReference>